<evidence type="ECO:0000256" key="1">
    <source>
        <dbReference type="SAM" id="MobiDB-lite"/>
    </source>
</evidence>
<dbReference type="Proteomes" id="UP000253426">
    <property type="component" value="Unassembled WGS sequence"/>
</dbReference>
<dbReference type="OrthoDB" id="9767131at2"/>
<feature type="region of interest" description="Disordered" evidence="1">
    <location>
        <begin position="1"/>
        <end position="20"/>
    </location>
</feature>
<name>A0A366HFT8_9BACT</name>
<dbReference type="GO" id="GO:0003677">
    <property type="term" value="F:DNA binding"/>
    <property type="evidence" value="ECO:0007669"/>
    <property type="project" value="UniProtKB-KW"/>
</dbReference>
<dbReference type="PANTHER" id="PTHR34580:SF1">
    <property type="entry name" value="PROTEIN PAFC"/>
    <property type="match status" value="1"/>
</dbReference>
<feature type="domain" description="WYL" evidence="2">
    <location>
        <begin position="162"/>
        <end position="230"/>
    </location>
</feature>
<gene>
    <name evidence="4" type="ORF">DES53_107265</name>
</gene>
<dbReference type="InterPro" id="IPR051534">
    <property type="entry name" value="CBASS_pafABC_assoc_protein"/>
</dbReference>
<comment type="caution">
    <text evidence="4">The sequence shown here is derived from an EMBL/GenBank/DDBJ whole genome shotgun (WGS) entry which is preliminary data.</text>
</comment>
<dbReference type="EMBL" id="QNRR01000007">
    <property type="protein sequence ID" value="RBP41433.1"/>
    <property type="molecule type" value="Genomic_DNA"/>
</dbReference>
<evidence type="ECO:0000259" key="2">
    <source>
        <dbReference type="Pfam" id="PF13280"/>
    </source>
</evidence>
<evidence type="ECO:0000259" key="3">
    <source>
        <dbReference type="Pfam" id="PF25583"/>
    </source>
</evidence>
<dbReference type="RefSeq" id="WP_113960060.1">
    <property type="nucleotide sequence ID" value="NZ_QNRR01000007.1"/>
</dbReference>
<dbReference type="PROSITE" id="PS52050">
    <property type="entry name" value="WYL"/>
    <property type="match status" value="1"/>
</dbReference>
<dbReference type="InterPro" id="IPR026881">
    <property type="entry name" value="WYL_dom"/>
</dbReference>
<protein>
    <submittedName>
        <fullName evidence="4">Putative DNA-binding transcriptional regulator YafY</fullName>
    </submittedName>
</protein>
<feature type="compositionally biased region" description="Polar residues" evidence="1">
    <location>
        <begin position="1"/>
        <end position="13"/>
    </location>
</feature>
<proteinExistence type="predicted"/>
<dbReference type="Pfam" id="PF13280">
    <property type="entry name" value="WYL"/>
    <property type="match status" value="1"/>
</dbReference>
<keyword evidence="5" id="KW-1185">Reference proteome</keyword>
<keyword evidence="4" id="KW-0238">DNA-binding</keyword>
<dbReference type="PANTHER" id="PTHR34580">
    <property type="match status" value="1"/>
</dbReference>
<dbReference type="InterPro" id="IPR057727">
    <property type="entry name" value="WCX_dom"/>
</dbReference>
<evidence type="ECO:0000313" key="5">
    <source>
        <dbReference type="Proteomes" id="UP000253426"/>
    </source>
</evidence>
<feature type="domain" description="WCX" evidence="3">
    <location>
        <begin position="264"/>
        <end position="342"/>
    </location>
</feature>
<evidence type="ECO:0000313" key="4">
    <source>
        <dbReference type="EMBL" id="RBP41433.1"/>
    </source>
</evidence>
<dbReference type="AlphaFoldDB" id="A0A366HFT8"/>
<sequence>MTKRASQQWQMPKNSPRRGASRPAFLRIMEIHKCIVAGNYPNCASLAAEIEVSEKSIQRDISFMRDQWGLPLEYDEVRHGYRYTKPVHDFPILQLSKDDLVALFLARHALEPLRGTVLEGMLTESFRKIADACPGIVSFQWQDLDEAFSVKAAGVLTADVTLFNQLLTAVGECKVVSFRYEGLKGKGKELRKVNPYHLGQIDHGWYLLAWDNARNAMRTFALQRISDVQVLEDAFVRDPNFKATEHLNRGFGVWSYDAHEKAKTYDVTIRFYDYAARIVGERVWHPSQSISKSGKDGAIEFKVRLPGLEEITRWVLSWGSKAVVLGPKELKDNVTRELNAMVRSYGKD</sequence>
<reference evidence="4 5" key="1">
    <citation type="submission" date="2018-06" db="EMBL/GenBank/DDBJ databases">
        <title>Genomic Encyclopedia of Type Strains, Phase IV (KMG-IV): sequencing the most valuable type-strain genomes for metagenomic binning, comparative biology and taxonomic classification.</title>
        <authorList>
            <person name="Goeker M."/>
        </authorList>
    </citation>
    <scope>NUCLEOTIDE SEQUENCE [LARGE SCALE GENOMIC DNA]</scope>
    <source>
        <strain evidence="4 5">DSM 25532</strain>
    </source>
</reference>
<accession>A0A366HFT8</accession>
<organism evidence="4 5">
    <name type="scientific">Roseimicrobium gellanilyticum</name>
    <dbReference type="NCBI Taxonomy" id="748857"/>
    <lineage>
        <taxon>Bacteria</taxon>
        <taxon>Pseudomonadati</taxon>
        <taxon>Verrucomicrobiota</taxon>
        <taxon>Verrucomicrobiia</taxon>
        <taxon>Verrucomicrobiales</taxon>
        <taxon>Verrucomicrobiaceae</taxon>
        <taxon>Roseimicrobium</taxon>
    </lineage>
</organism>
<dbReference type="Pfam" id="PF25583">
    <property type="entry name" value="WCX"/>
    <property type="match status" value="1"/>
</dbReference>